<proteinExistence type="predicted"/>
<gene>
    <name evidence="12" type="ORF">EJC49_21780</name>
</gene>
<keyword evidence="7 11" id="KW-1133">Transmembrane helix</keyword>
<feature type="transmembrane region" description="Helical" evidence="11">
    <location>
        <begin position="101"/>
        <end position="122"/>
    </location>
</feature>
<evidence type="ECO:0000256" key="1">
    <source>
        <dbReference type="ARBA" id="ARBA00004651"/>
    </source>
</evidence>
<dbReference type="OrthoDB" id="6384190at2"/>
<comment type="subcellular location">
    <subcellularLocation>
        <location evidence="1">Cell membrane</location>
        <topology evidence="1">Multi-pass membrane protein</topology>
    </subcellularLocation>
</comment>
<dbReference type="PANTHER" id="PTHR32196">
    <property type="entry name" value="ABC TRANSPORTER PERMEASE PROTEIN YPHD-RELATED-RELATED"/>
    <property type="match status" value="1"/>
</dbReference>
<keyword evidence="5" id="KW-0997">Cell inner membrane</keyword>
<evidence type="ECO:0000256" key="9">
    <source>
        <dbReference type="ARBA" id="ARBA00025439"/>
    </source>
</evidence>
<comment type="subunit">
    <text evidence="2">The complex is composed of two ATP-binding proteins (LsrA), two transmembrane proteins (LsrC and LsrD) and a solute-binding protein (LsrB).</text>
</comment>
<keyword evidence="6 11" id="KW-0812">Transmembrane</keyword>
<organism evidence="12 13">
    <name type="scientific">Aquibium carbonis</name>
    <dbReference type="NCBI Taxonomy" id="2495581"/>
    <lineage>
        <taxon>Bacteria</taxon>
        <taxon>Pseudomonadati</taxon>
        <taxon>Pseudomonadota</taxon>
        <taxon>Alphaproteobacteria</taxon>
        <taxon>Hyphomicrobiales</taxon>
        <taxon>Phyllobacteriaceae</taxon>
        <taxon>Aquibium</taxon>
    </lineage>
</organism>
<feature type="transmembrane region" description="Helical" evidence="11">
    <location>
        <begin position="274"/>
        <end position="295"/>
    </location>
</feature>
<dbReference type="EMBL" id="RWKW01000099">
    <property type="protein sequence ID" value="RST83892.1"/>
    <property type="molecule type" value="Genomic_DNA"/>
</dbReference>
<evidence type="ECO:0000256" key="8">
    <source>
        <dbReference type="ARBA" id="ARBA00023136"/>
    </source>
</evidence>
<dbReference type="AlphaFoldDB" id="A0A429YR40"/>
<feature type="transmembrane region" description="Helical" evidence="11">
    <location>
        <begin position="214"/>
        <end position="239"/>
    </location>
</feature>
<evidence type="ECO:0000256" key="5">
    <source>
        <dbReference type="ARBA" id="ARBA00022519"/>
    </source>
</evidence>
<feature type="transmembrane region" description="Helical" evidence="11">
    <location>
        <begin position="12"/>
        <end position="39"/>
    </location>
</feature>
<accession>A0A429YR40</accession>
<dbReference type="Pfam" id="PF02653">
    <property type="entry name" value="BPD_transp_2"/>
    <property type="match status" value="1"/>
</dbReference>
<feature type="transmembrane region" description="Helical" evidence="11">
    <location>
        <begin position="301"/>
        <end position="317"/>
    </location>
</feature>
<dbReference type="CDD" id="cd06579">
    <property type="entry name" value="TM_PBP1_transp_AraH_like"/>
    <property type="match status" value="1"/>
</dbReference>
<evidence type="ECO:0000256" key="3">
    <source>
        <dbReference type="ARBA" id="ARBA00022448"/>
    </source>
</evidence>
<evidence type="ECO:0000256" key="4">
    <source>
        <dbReference type="ARBA" id="ARBA00022475"/>
    </source>
</evidence>
<evidence type="ECO:0000256" key="10">
    <source>
        <dbReference type="ARBA" id="ARBA00039381"/>
    </source>
</evidence>
<dbReference type="InterPro" id="IPR001851">
    <property type="entry name" value="ABC_transp_permease"/>
</dbReference>
<keyword evidence="13" id="KW-1185">Reference proteome</keyword>
<comment type="function">
    <text evidence="9">Part of the ABC transporter complex LsrABCD involved in autoinducer 2 (AI-2) import. Probably responsible for the translocation of the substrate across the membrane.</text>
</comment>
<dbReference type="PANTHER" id="PTHR32196:SF71">
    <property type="entry name" value="AUTOINDUCER 2 IMPORT SYSTEM PERMEASE PROTEIN LSRD"/>
    <property type="match status" value="1"/>
</dbReference>
<reference evidence="12 13" key="1">
    <citation type="submission" date="2018-12" db="EMBL/GenBank/DDBJ databases">
        <title>Mesorhizobium carbonis sp. nov., isolated from coal mine water.</title>
        <authorList>
            <person name="Xin W."/>
            <person name="Xu Z."/>
            <person name="Xiang F."/>
            <person name="Zhang J."/>
            <person name="Xi L."/>
            <person name="Liu J."/>
        </authorList>
    </citation>
    <scope>NUCLEOTIDE SEQUENCE [LARGE SCALE GENOMIC DNA]</scope>
    <source>
        <strain evidence="12 13">B2.3</strain>
    </source>
</reference>
<sequence length="321" mass="33523">MAMLETPRERPGYRLLSAATALPIAYVGTLLLLLCAYMFRPALLSPMLLMLIIRQAAPLGVAVIGQSLCIRILSIDLSFGGVAMGVSYILTSGYVPGNQAVLIGGSLLFGAAVGLANAFFIVRLRASSVIVTLAMGLLLTGIVIAFSQFRAPGDAPALLKYIGQTRIWNVPLAPLVWFALLIPIGWYLKRSVLGQYIDAIGANPRAAHATGIPYASVVVLVHVASSLFAVVSAFLLVGFVGMGSLDIGRDLALNSLAAVILGGVTFGSGRGGILGPAVAAFMLTFLFNLLTSFGLGEPSKLMLQGAIIAMAAIAYSARTRN</sequence>
<protein>
    <recommendedName>
        <fullName evidence="10">Autoinducer 2 import system permease protein LsrD</fullName>
    </recommendedName>
</protein>
<evidence type="ECO:0000256" key="7">
    <source>
        <dbReference type="ARBA" id="ARBA00022989"/>
    </source>
</evidence>
<feature type="transmembrane region" description="Helical" evidence="11">
    <location>
        <begin position="129"/>
        <end position="147"/>
    </location>
</feature>
<evidence type="ECO:0000256" key="2">
    <source>
        <dbReference type="ARBA" id="ARBA00011262"/>
    </source>
</evidence>
<dbReference type="GO" id="GO:0022857">
    <property type="term" value="F:transmembrane transporter activity"/>
    <property type="evidence" value="ECO:0007669"/>
    <property type="project" value="InterPro"/>
</dbReference>
<evidence type="ECO:0000313" key="12">
    <source>
        <dbReference type="EMBL" id="RST83892.1"/>
    </source>
</evidence>
<name>A0A429YR40_9HYPH</name>
<keyword evidence="8 11" id="KW-0472">Membrane</keyword>
<dbReference type="GO" id="GO:0005886">
    <property type="term" value="C:plasma membrane"/>
    <property type="evidence" value="ECO:0007669"/>
    <property type="project" value="UniProtKB-SubCell"/>
</dbReference>
<comment type="caution">
    <text evidence="12">The sequence shown here is derived from an EMBL/GenBank/DDBJ whole genome shotgun (WGS) entry which is preliminary data.</text>
</comment>
<evidence type="ECO:0000256" key="6">
    <source>
        <dbReference type="ARBA" id="ARBA00022692"/>
    </source>
</evidence>
<evidence type="ECO:0000256" key="11">
    <source>
        <dbReference type="SAM" id="Phobius"/>
    </source>
</evidence>
<feature type="transmembrane region" description="Helical" evidence="11">
    <location>
        <begin position="251"/>
        <end position="267"/>
    </location>
</feature>
<feature type="transmembrane region" description="Helical" evidence="11">
    <location>
        <begin position="167"/>
        <end position="188"/>
    </location>
</feature>
<feature type="transmembrane region" description="Helical" evidence="11">
    <location>
        <begin position="77"/>
        <end position="95"/>
    </location>
</feature>
<keyword evidence="4" id="KW-1003">Cell membrane</keyword>
<dbReference type="Proteomes" id="UP000278398">
    <property type="component" value="Unassembled WGS sequence"/>
</dbReference>
<evidence type="ECO:0000313" key="13">
    <source>
        <dbReference type="Proteomes" id="UP000278398"/>
    </source>
</evidence>
<keyword evidence="3" id="KW-0813">Transport</keyword>